<organism evidence="1 2">
    <name type="scientific">Paraperlucidibaca wandonensis</name>
    <dbReference type="NCBI Taxonomy" id="1268273"/>
    <lineage>
        <taxon>Bacteria</taxon>
        <taxon>Pseudomonadati</taxon>
        <taxon>Pseudomonadota</taxon>
        <taxon>Gammaproteobacteria</taxon>
        <taxon>Moraxellales</taxon>
        <taxon>Moraxellaceae</taxon>
        <taxon>Paraperlucidibaca</taxon>
    </lineage>
</organism>
<name>A0ABW3HI04_9GAMM</name>
<dbReference type="Proteomes" id="UP001597044">
    <property type="component" value="Unassembled WGS sequence"/>
</dbReference>
<gene>
    <name evidence="1" type="ORF">ACFQ0F_06065</name>
</gene>
<sequence length="94" mass="10533">MKNSDHPLTIDECIASLEHTRGSHALDKYEGRAFRFLIERLSQIKQEIATGTATRNIDLKGIIARTVVEQNPSVLTPELGGKLIAIEKQYYDHG</sequence>
<protein>
    <recommendedName>
        <fullName evidence="3">Tsi6 domain-containing protein</fullName>
    </recommendedName>
</protein>
<evidence type="ECO:0000313" key="1">
    <source>
        <dbReference type="EMBL" id="MFD0949956.1"/>
    </source>
</evidence>
<dbReference type="RefSeq" id="WP_379070184.1">
    <property type="nucleotide sequence ID" value="NZ_JBHTIT010000001.1"/>
</dbReference>
<comment type="caution">
    <text evidence="1">The sequence shown here is derived from an EMBL/GenBank/DDBJ whole genome shotgun (WGS) entry which is preliminary data.</text>
</comment>
<evidence type="ECO:0000313" key="2">
    <source>
        <dbReference type="Proteomes" id="UP001597044"/>
    </source>
</evidence>
<keyword evidence="2" id="KW-1185">Reference proteome</keyword>
<evidence type="ECO:0008006" key="3">
    <source>
        <dbReference type="Google" id="ProtNLM"/>
    </source>
</evidence>
<accession>A0ABW3HI04</accession>
<dbReference type="EMBL" id="JBHTIT010000001">
    <property type="protein sequence ID" value="MFD0949956.1"/>
    <property type="molecule type" value="Genomic_DNA"/>
</dbReference>
<reference evidence="2" key="1">
    <citation type="journal article" date="2019" name="Int. J. Syst. Evol. Microbiol.">
        <title>The Global Catalogue of Microorganisms (GCM) 10K type strain sequencing project: providing services to taxonomists for standard genome sequencing and annotation.</title>
        <authorList>
            <consortium name="The Broad Institute Genomics Platform"/>
            <consortium name="The Broad Institute Genome Sequencing Center for Infectious Disease"/>
            <person name="Wu L."/>
            <person name="Ma J."/>
        </authorList>
    </citation>
    <scope>NUCLEOTIDE SEQUENCE [LARGE SCALE GENOMIC DNA]</scope>
    <source>
        <strain evidence="2">CCUG 63419</strain>
    </source>
</reference>
<proteinExistence type="predicted"/>